<dbReference type="Proteomes" id="UP000828048">
    <property type="component" value="Chromosome 7"/>
</dbReference>
<organism evidence="1 2">
    <name type="scientific">Vaccinium darrowii</name>
    <dbReference type="NCBI Taxonomy" id="229202"/>
    <lineage>
        <taxon>Eukaryota</taxon>
        <taxon>Viridiplantae</taxon>
        <taxon>Streptophyta</taxon>
        <taxon>Embryophyta</taxon>
        <taxon>Tracheophyta</taxon>
        <taxon>Spermatophyta</taxon>
        <taxon>Magnoliopsida</taxon>
        <taxon>eudicotyledons</taxon>
        <taxon>Gunneridae</taxon>
        <taxon>Pentapetalae</taxon>
        <taxon>asterids</taxon>
        <taxon>Ericales</taxon>
        <taxon>Ericaceae</taxon>
        <taxon>Vaccinioideae</taxon>
        <taxon>Vaccinieae</taxon>
        <taxon>Vaccinium</taxon>
    </lineage>
</organism>
<accession>A0ACB7Y9T7</accession>
<sequence>MMVNPGRRPSLQHFFRMADLEMPFRVRRTRRPNFGWDTERPESMSDIFDQRPLQEGVDTILLRHLSRNLTFNHQTDYQQAGHYHSQLKGLWGIYTGRLGLDDLFVGKHVVVVTGYGRKTRGPLAGTEFFRIKNSSGEEWGKRGYGKIKCSLLFDFVYAIIGGMN</sequence>
<evidence type="ECO:0000313" key="2">
    <source>
        <dbReference type="Proteomes" id="UP000828048"/>
    </source>
</evidence>
<proteinExistence type="predicted"/>
<comment type="caution">
    <text evidence="1">The sequence shown here is derived from an EMBL/GenBank/DDBJ whole genome shotgun (WGS) entry which is preliminary data.</text>
</comment>
<keyword evidence="2" id="KW-1185">Reference proteome</keyword>
<gene>
    <name evidence="1" type="ORF">Vadar_031262</name>
</gene>
<name>A0ACB7Y9T7_9ERIC</name>
<reference evidence="1 2" key="1">
    <citation type="journal article" date="2021" name="Hortic Res">
        <title>High-quality reference genome and annotation aids understanding of berry development for evergreen blueberry (Vaccinium darrowii).</title>
        <authorList>
            <person name="Yu J."/>
            <person name="Hulse-Kemp A.M."/>
            <person name="Babiker E."/>
            <person name="Staton M."/>
        </authorList>
    </citation>
    <scope>NUCLEOTIDE SEQUENCE [LARGE SCALE GENOMIC DNA]</scope>
    <source>
        <strain evidence="2">cv. NJ 8807/NJ 8810</strain>
        <tissue evidence="1">Young leaf</tissue>
    </source>
</reference>
<evidence type="ECO:0000313" key="1">
    <source>
        <dbReference type="EMBL" id="KAH7850338.1"/>
    </source>
</evidence>
<dbReference type="EMBL" id="CM037157">
    <property type="protein sequence ID" value="KAH7850338.1"/>
    <property type="molecule type" value="Genomic_DNA"/>
</dbReference>
<protein>
    <submittedName>
        <fullName evidence="1">Uncharacterized protein</fullName>
    </submittedName>
</protein>